<sequence>MRFSSKDTAMKNITKLFLFCFLFLFGFKSTAQIAAGDIAIIGYNASTTTTAELAIVTLATIPSGQVIYITDRGWGPSAFDVSNTVAEGLITWTTNAIIPAGTVINTTILPGGSPTAPGLNAYGTTSVTGWSSLVTASGGDNWFIYTGSVASPSFIYAFSNWSTNSPNGQATASGSWQSAGAVTATSSYLPPLLAAGNFSTAFTGSTLHGDFIIYTGDIIGTKDQLLADLAGITNWSHNETTPVVLTPGDPTGGFPGTQPIFQLPPAVTNVTASTANGSYKMGATVSIQITFSTEVNVTGTPTLALNSGATANYASGNTTNTLTFTYSVGAGQNSADLDYADITSLALNGGTMKDGTGNDAVLTLAAPGTAGSLGANKAIVIDNLAPNAPSALVLATASNSGTSNTDNITNVTTPVITGTAEAGATITLYDTDGTTVLNTGTATGGNWSVTLPALTAAVHDIRARATDAAGNVGVLSSPLSITIDTTSPTLAITSNVPQLKVGETATITFTFSEDPSTSFTWNGTTGDVVVIGGTLGAISGTGSTRTATFTPAASTNNGTASITVAAAAYTDIAGNNGGAGTTPTLTFDTQVPAAPSTPVLATASDSGTSPTDKITNVTTPVITGTAETGATVTLYDTDGTTVLGTAVATGGNWSITSSTLLANPHTLTAKATDGAGNVGGASTGLAITIDTTSPTMSITSNVATLKAGETATITFTFTEDPGATFTWNGTTGDVLVTGGTLAAISGTGLTRTATFTPALATNSGTGSITVAASTYTDVAGNNGGAGTTPTLTFDSQAPAIPVGLAATSGDTQVVLNWTANTDTDLAKYRILSGTSPNPTTTLTEITAGTTTYTNTGLINGTTYYYQILAIDQAGNIGTVSADVSAVPKGNQTITFNAIGTRTYGDAAFALGNATSSAGLTVAYTATDPSVVSIAGNMATILKAGSTVITATQTGSGSFNAATPVVQTLTADTKILTIVNTSRSKVYGDVLTNTDFTGSITGIVNGDNITLTRSSTGAGATATTATTYPIVATLADPGNKLTNYTVSNPDGTLTVTQKTLTITAAARSKSYGDAVTFAGTEFTPVGLINGNTVTLVTLTSTGAAATATVAGSTYPIIASAPIGTGLDNYAIAYVNGALTVSQKALVVVNVDRSKAYGDVLTNTDFTGSITGIQNGDNITLTRSSTGAVAAATSGSTYPIIATLADPDSKLSNYAVSNPNGTLTVTQKALTITANARTKTYGDVVAFAGTEFTPVGLINGNTVASVTLNSTGAAGTATVAGSTYPIVASAATGTGLNNYAITYLDGALTVNQKTLTIVNTDRSKAYGDVLTNVDFVGSISGIVNGDNITLIRNSTGAVAAATTSSTYPIVATLVDPGSKLSNYAVSNPNGTLTVSQKALTITASARTKTYGDAVTFAGTEFTSVGLINGNTVASVTLNSTGAAGTATVAGSTYPIVASAATGVDLSNYNITYVNGTLTVVRKALTITADPKEKFAGTANPVLTASYTGLANGETSAVLTTQPTFTTSAVTNSPIGDYPITVSGAAAVNYTISYVAGNLKVKPGAPTSITLAGVTLYENSVAGTNAGTLSSTSDDPSATFTYTLVAGTGDTDNALFAIAGNKINTASVLNFETKASYSVLVRSTTQYGLSLDKVLNIALSDVNEIPTLAAISNQTICFTTTGQTVALTGISAGPETAQTTALTVSSNNPNLFEGLGVTGSGATATVNYRIKAGAIAGTATVTVTVKDNGGTANGGVDTYSRTFTITVNALPVISINSDKGIQISKGERVLLTATGGTSYAWAANSSINGALNSATIEVRPRETTTYTVTVTNASGCSESKTFTLTVLEDYEKVKAINILSPNGDGYNDKWLIENIDFYPNNEVKIFDRSGRLIYSKKGYDNSWEGTLNGLPLAEGTYYYLINFGTDKRAIKGYITITKSN</sequence>
<name>A0A4R0MRQ8_9SPHI</name>
<reference evidence="3 4" key="1">
    <citation type="submission" date="2019-02" db="EMBL/GenBank/DDBJ databases">
        <title>Pedobacter sp. RP-3-8 sp. nov., isolated from Arctic soil.</title>
        <authorList>
            <person name="Dahal R.H."/>
        </authorList>
    </citation>
    <scope>NUCLEOTIDE SEQUENCE [LARGE SCALE GENOMIC DNA]</scope>
    <source>
        <strain evidence="3 4">RP-3-8</strain>
    </source>
</reference>
<keyword evidence="4" id="KW-1185">Reference proteome</keyword>
<dbReference type="OrthoDB" id="355609at2"/>
<dbReference type="InterPro" id="IPR041498">
    <property type="entry name" value="Big_6"/>
</dbReference>
<proteinExistence type="predicted"/>
<dbReference type="InterPro" id="IPR044048">
    <property type="entry name" value="Big_12"/>
</dbReference>
<dbReference type="InterPro" id="IPR044016">
    <property type="entry name" value="Big_13"/>
</dbReference>
<dbReference type="InterPro" id="IPR002126">
    <property type="entry name" value="Cadherin-like_dom"/>
</dbReference>
<protein>
    <submittedName>
        <fullName evidence="3">T9SS type B sorting domain-containing protein</fullName>
    </submittedName>
</protein>
<evidence type="ECO:0000259" key="2">
    <source>
        <dbReference type="PROSITE" id="PS50853"/>
    </source>
</evidence>
<comment type="caution">
    <text evidence="3">The sequence shown here is derived from an EMBL/GenBank/DDBJ whole genome shotgun (WGS) entry which is preliminary data.</text>
</comment>
<dbReference type="InterPro" id="IPR041286">
    <property type="entry name" value="MBG_2"/>
</dbReference>
<accession>A0A4R0MRQ8</accession>
<dbReference type="GO" id="GO:0007156">
    <property type="term" value="P:homophilic cell adhesion via plasma membrane adhesion molecules"/>
    <property type="evidence" value="ECO:0007669"/>
    <property type="project" value="InterPro"/>
</dbReference>
<dbReference type="SMART" id="SM00060">
    <property type="entry name" value="FN3"/>
    <property type="match status" value="1"/>
</dbReference>
<dbReference type="SUPFAM" id="SSF49265">
    <property type="entry name" value="Fibronectin type III"/>
    <property type="match status" value="1"/>
</dbReference>
<dbReference type="Gene3D" id="3.30.160.710">
    <property type="match status" value="2"/>
</dbReference>
<organism evidence="3 4">
    <name type="scientific">Pedobacter hiemivivus</name>
    <dbReference type="NCBI Taxonomy" id="2530454"/>
    <lineage>
        <taxon>Bacteria</taxon>
        <taxon>Pseudomonadati</taxon>
        <taxon>Bacteroidota</taxon>
        <taxon>Sphingobacteriia</taxon>
        <taxon>Sphingobacteriales</taxon>
        <taxon>Sphingobacteriaceae</taxon>
        <taxon>Pedobacter</taxon>
    </lineage>
</organism>
<dbReference type="Proteomes" id="UP000291117">
    <property type="component" value="Unassembled WGS sequence"/>
</dbReference>
<dbReference type="InterPro" id="IPR013783">
    <property type="entry name" value="Ig-like_fold"/>
</dbReference>
<evidence type="ECO:0000313" key="4">
    <source>
        <dbReference type="Proteomes" id="UP000291117"/>
    </source>
</evidence>
<dbReference type="PROSITE" id="PS50268">
    <property type="entry name" value="CADHERIN_2"/>
    <property type="match status" value="1"/>
</dbReference>
<dbReference type="GO" id="GO:0016020">
    <property type="term" value="C:membrane"/>
    <property type="evidence" value="ECO:0007669"/>
    <property type="project" value="InterPro"/>
</dbReference>
<dbReference type="Pfam" id="PF13585">
    <property type="entry name" value="CHU_C"/>
    <property type="match status" value="1"/>
</dbReference>
<feature type="domain" description="Cadherin" evidence="1">
    <location>
        <begin position="1565"/>
        <end position="1665"/>
    </location>
</feature>
<dbReference type="Pfam" id="PF19077">
    <property type="entry name" value="Big_13"/>
    <property type="match status" value="1"/>
</dbReference>
<dbReference type="Pfam" id="PF19078">
    <property type="entry name" value="Big_12"/>
    <property type="match status" value="1"/>
</dbReference>
<dbReference type="PROSITE" id="PS50853">
    <property type="entry name" value="FN3"/>
    <property type="match status" value="1"/>
</dbReference>
<dbReference type="GO" id="GO:0005509">
    <property type="term" value="F:calcium ion binding"/>
    <property type="evidence" value="ECO:0007669"/>
    <property type="project" value="InterPro"/>
</dbReference>
<dbReference type="Gene3D" id="2.60.40.10">
    <property type="entry name" value="Immunoglobulins"/>
    <property type="match status" value="4"/>
</dbReference>
<dbReference type="NCBIfam" id="TIGR04131">
    <property type="entry name" value="Bac_Flav_CTERM"/>
    <property type="match status" value="1"/>
</dbReference>
<evidence type="ECO:0000313" key="3">
    <source>
        <dbReference type="EMBL" id="TCC89600.1"/>
    </source>
</evidence>
<feature type="domain" description="Fibronectin type-III" evidence="2">
    <location>
        <begin position="797"/>
        <end position="890"/>
    </location>
</feature>
<dbReference type="Gene3D" id="2.60.40.60">
    <property type="entry name" value="Cadherins"/>
    <property type="match status" value="1"/>
</dbReference>
<dbReference type="InterPro" id="IPR003961">
    <property type="entry name" value="FN3_dom"/>
</dbReference>
<dbReference type="Pfam" id="PF18676">
    <property type="entry name" value="MBG_2"/>
    <property type="match status" value="7"/>
</dbReference>
<dbReference type="Pfam" id="PF17936">
    <property type="entry name" value="Big_6"/>
    <property type="match status" value="1"/>
</dbReference>
<evidence type="ECO:0000259" key="1">
    <source>
        <dbReference type="PROSITE" id="PS50268"/>
    </source>
</evidence>
<gene>
    <name evidence="3" type="ORF">EZ444_20950</name>
</gene>
<dbReference type="EMBL" id="SJSM01000018">
    <property type="protein sequence ID" value="TCC89600.1"/>
    <property type="molecule type" value="Genomic_DNA"/>
</dbReference>
<dbReference type="InterPro" id="IPR036116">
    <property type="entry name" value="FN3_sf"/>
</dbReference>
<dbReference type="InterPro" id="IPR026341">
    <property type="entry name" value="T9SS_type_B"/>
</dbReference>